<dbReference type="Proteomes" id="UP001638015">
    <property type="component" value="Unassembled WGS sequence"/>
</dbReference>
<gene>
    <name evidence="10 14" type="primary">miaA</name>
    <name evidence="14" type="ORF">ACCQ40_05355</name>
</gene>
<comment type="catalytic activity">
    <reaction evidence="9 10 11">
        <text>adenosine(37) in tRNA + dimethylallyl diphosphate = N(6)-dimethylallyladenosine(37) in tRNA + diphosphate</text>
        <dbReference type="Rhea" id="RHEA:26482"/>
        <dbReference type="Rhea" id="RHEA-COMP:10162"/>
        <dbReference type="Rhea" id="RHEA-COMP:10375"/>
        <dbReference type="ChEBI" id="CHEBI:33019"/>
        <dbReference type="ChEBI" id="CHEBI:57623"/>
        <dbReference type="ChEBI" id="CHEBI:74411"/>
        <dbReference type="ChEBI" id="CHEBI:74415"/>
        <dbReference type="EC" id="2.5.1.75"/>
    </reaction>
</comment>
<keyword evidence="5 10" id="KW-0819">tRNA processing</keyword>
<comment type="subunit">
    <text evidence="10">Monomer.</text>
</comment>
<dbReference type="NCBIfam" id="TIGR00174">
    <property type="entry name" value="miaA"/>
    <property type="match status" value="1"/>
</dbReference>
<evidence type="ECO:0000256" key="10">
    <source>
        <dbReference type="HAMAP-Rule" id="MF_00185"/>
    </source>
</evidence>
<comment type="caution">
    <text evidence="14">The sequence shown here is derived from an EMBL/GenBank/DDBJ whole genome shotgun (WGS) entry which is preliminary data.</text>
</comment>
<evidence type="ECO:0000256" key="8">
    <source>
        <dbReference type="ARBA" id="ARBA00022842"/>
    </source>
</evidence>
<evidence type="ECO:0000313" key="14">
    <source>
        <dbReference type="EMBL" id="MFO3716213.1"/>
    </source>
</evidence>
<dbReference type="Gene3D" id="3.40.50.300">
    <property type="entry name" value="P-loop containing nucleotide triphosphate hydrolases"/>
    <property type="match status" value="1"/>
</dbReference>
<organism evidence="14 15">
    <name type="scientific">Anaerococcus cruorum</name>
    <dbReference type="NCBI Taxonomy" id="3115617"/>
    <lineage>
        <taxon>Bacteria</taxon>
        <taxon>Bacillati</taxon>
        <taxon>Bacillota</taxon>
        <taxon>Tissierellia</taxon>
        <taxon>Tissierellales</taxon>
        <taxon>Peptoniphilaceae</taxon>
        <taxon>Anaerococcus</taxon>
    </lineage>
</organism>
<evidence type="ECO:0000256" key="5">
    <source>
        <dbReference type="ARBA" id="ARBA00022694"/>
    </source>
</evidence>
<dbReference type="InterPro" id="IPR018022">
    <property type="entry name" value="IPT"/>
</dbReference>
<proteinExistence type="inferred from homology"/>
<keyword evidence="7 10" id="KW-0067">ATP-binding</keyword>
<sequence>MTDNVIIITGPTASGKSDIAIEVAKAFNGEIISADSQQVYRYMNIGTNKIKDNHGICHHMIDVVNPDQNFSVEDFSIKASNLISEINSRGKVAIVAGGTGFYIDSILFDMNYGKVEQNLAFREKLQKVSEEKGSDFLYDKLLTIDPITAKKYHSNETNRIIRALEIYESTGELPSKVRKGEKKLNKNINPILFFLNYEDRSGIYQKINNRVIEMIDQGLIEEFVDVVRNYNLTAASQSMAAIGYKELLPFINEEIDIDELIDLIQKNTRHYAKRQVTWMKRYLAYDFTHEILMDNLNKNDAADIIISLIKDTYEF</sequence>
<dbReference type="PANTHER" id="PTHR11088:SF60">
    <property type="entry name" value="TRNA DIMETHYLALLYLTRANSFERASE"/>
    <property type="match status" value="1"/>
</dbReference>
<name>A0ABW9MWK7_9FIRM</name>
<evidence type="ECO:0000256" key="11">
    <source>
        <dbReference type="RuleBase" id="RU003783"/>
    </source>
</evidence>
<dbReference type="Pfam" id="PF01715">
    <property type="entry name" value="IPPT"/>
    <property type="match status" value="1"/>
</dbReference>
<keyword evidence="4 10" id="KW-0808">Transferase</keyword>
<feature type="binding site" evidence="10">
    <location>
        <begin position="12"/>
        <end position="17"/>
    </location>
    <ligand>
        <name>substrate</name>
    </ligand>
</feature>
<keyword evidence="6 10" id="KW-0547">Nucleotide-binding</keyword>
<dbReference type="EC" id="2.5.1.75" evidence="10"/>
<evidence type="ECO:0000256" key="7">
    <source>
        <dbReference type="ARBA" id="ARBA00022840"/>
    </source>
</evidence>
<evidence type="ECO:0000256" key="9">
    <source>
        <dbReference type="ARBA" id="ARBA00049563"/>
    </source>
</evidence>
<dbReference type="RefSeq" id="WP_410032929.1">
    <property type="nucleotide sequence ID" value="NZ_JBGMEH010000006.1"/>
</dbReference>
<evidence type="ECO:0000313" key="15">
    <source>
        <dbReference type="Proteomes" id="UP001638015"/>
    </source>
</evidence>
<dbReference type="SUPFAM" id="SSF52540">
    <property type="entry name" value="P-loop containing nucleoside triphosphate hydrolases"/>
    <property type="match status" value="2"/>
</dbReference>
<reference evidence="14 15" key="1">
    <citation type="journal article" date="2025" name="Anaerobe">
        <title>Description of Anaerococcus kampingiae sp. nov., Anaerococcus groningensis sp. nov., Anaerococcus martiniensis sp. nov., and Anaerococcus cruorum sp. nov., isolated from human clinical specimens.</title>
        <authorList>
            <person name="Boiten K.E."/>
            <person name="Meijer J."/>
            <person name="van Wezel E.M."/>
            <person name="Veloo A.C.M."/>
        </authorList>
    </citation>
    <scope>NUCLEOTIDE SEQUENCE [LARGE SCALE GENOMIC DNA]</scope>
    <source>
        <strain evidence="14 15">ENR1039</strain>
    </source>
</reference>
<feature type="site" description="Interaction with substrate tRNA" evidence="10">
    <location>
        <position position="99"/>
    </location>
</feature>
<accession>A0ABW9MWK7</accession>
<dbReference type="InterPro" id="IPR027417">
    <property type="entry name" value="P-loop_NTPase"/>
</dbReference>
<evidence type="ECO:0000256" key="4">
    <source>
        <dbReference type="ARBA" id="ARBA00022679"/>
    </source>
</evidence>
<dbReference type="InterPro" id="IPR039657">
    <property type="entry name" value="Dimethylallyltransferase"/>
</dbReference>
<keyword evidence="8 10" id="KW-0460">Magnesium</keyword>
<evidence type="ECO:0000256" key="6">
    <source>
        <dbReference type="ARBA" id="ARBA00022741"/>
    </source>
</evidence>
<protein>
    <recommendedName>
        <fullName evidence="10">tRNA dimethylallyltransferase</fullName>
        <ecNumber evidence="10">2.5.1.75</ecNumber>
    </recommendedName>
    <alternativeName>
        <fullName evidence="10">Dimethylallyl diphosphate:tRNA dimethylallyltransferase</fullName>
        <shortName evidence="10">DMAPP:tRNA dimethylallyltransferase</shortName>
        <shortName evidence="10">DMATase</shortName>
    </alternativeName>
    <alternativeName>
        <fullName evidence="10">Isopentenyl-diphosphate:tRNA isopentenyltransferase</fullName>
        <shortName evidence="10">IPP transferase</shortName>
        <shortName evidence="10">IPPT</shortName>
        <shortName evidence="10">IPTase</shortName>
    </alternativeName>
</protein>
<comment type="function">
    <text evidence="2 10 12">Catalyzes the transfer of a dimethylallyl group onto the adenine at position 37 in tRNAs that read codons beginning with uridine, leading to the formation of N6-(dimethylallyl)adenosine (i(6)A).</text>
</comment>
<evidence type="ECO:0000256" key="13">
    <source>
        <dbReference type="RuleBase" id="RU003785"/>
    </source>
</evidence>
<evidence type="ECO:0000256" key="12">
    <source>
        <dbReference type="RuleBase" id="RU003784"/>
    </source>
</evidence>
<dbReference type="HAMAP" id="MF_00185">
    <property type="entry name" value="IPP_trans"/>
    <property type="match status" value="1"/>
</dbReference>
<comment type="caution">
    <text evidence="10">Lacks conserved residue(s) required for the propagation of feature annotation.</text>
</comment>
<dbReference type="EMBL" id="JBGMEH010000006">
    <property type="protein sequence ID" value="MFO3716213.1"/>
    <property type="molecule type" value="Genomic_DNA"/>
</dbReference>
<comment type="cofactor">
    <cofactor evidence="1 10">
        <name>Mg(2+)</name>
        <dbReference type="ChEBI" id="CHEBI:18420"/>
    </cofactor>
</comment>
<dbReference type="PANTHER" id="PTHR11088">
    <property type="entry name" value="TRNA DIMETHYLALLYLTRANSFERASE"/>
    <property type="match status" value="1"/>
</dbReference>
<feature type="site" description="Interaction with substrate tRNA" evidence="10">
    <location>
        <position position="122"/>
    </location>
</feature>
<evidence type="ECO:0000256" key="2">
    <source>
        <dbReference type="ARBA" id="ARBA00003213"/>
    </source>
</evidence>
<keyword evidence="15" id="KW-1185">Reference proteome</keyword>
<comment type="similarity">
    <text evidence="3 10 13">Belongs to the IPP transferase family.</text>
</comment>
<evidence type="ECO:0000256" key="3">
    <source>
        <dbReference type="ARBA" id="ARBA00005842"/>
    </source>
</evidence>
<feature type="region of interest" description="Interaction with substrate tRNA" evidence="10">
    <location>
        <begin position="35"/>
        <end position="38"/>
    </location>
</feature>
<dbReference type="GO" id="GO:0052381">
    <property type="term" value="F:tRNA dimethylallyltransferase activity"/>
    <property type="evidence" value="ECO:0007669"/>
    <property type="project" value="UniProtKB-EC"/>
</dbReference>
<feature type="binding site" evidence="10">
    <location>
        <begin position="10"/>
        <end position="17"/>
    </location>
    <ligand>
        <name>ATP</name>
        <dbReference type="ChEBI" id="CHEBI:30616"/>
    </ligand>
</feature>
<evidence type="ECO:0000256" key="1">
    <source>
        <dbReference type="ARBA" id="ARBA00001946"/>
    </source>
</evidence>
<dbReference type="Gene3D" id="1.10.20.140">
    <property type="match status" value="1"/>
</dbReference>